<dbReference type="AlphaFoldDB" id="A0A317VZP1"/>
<feature type="compositionally biased region" description="Pro residues" evidence="1">
    <location>
        <begin position="165"/>
        <end position="179"/>
    </location>
</feature>
<proteinExistence type="predicted"/>
<feature type="compositionally biased region" description="Basic and acidic residues" evidence="1">
    <location>
        <begin position="146"/>
        <end position="158"/>
    </location>
</feature>
<evidence type="ECO:0000313" key="2">
    <source>
        <dbReference type="EMBL" id="PWY79119.1"/>
    </source>
</evidence>
<organism evidence="2 3">
    <name type="scientific">Aspergillus heteromorphus CBS 117.55</name>
    <dbReference type="NCBI Taxonomy" id="1448321"/>
    <lineage>
        <taxon>Eukaryota</taxon>
        <taxon>Fungi</taxon>
        <taxon>Dikarya</taxon>
        <taxon>Ascomycota</taxon>
        <taxon>Pezizomycotina</taxon>
        <taxon>Eurotiomycetes</taxon>
        <taxon>Eurotiomycetidae</taxon>
        <taxon>Eurotiales</taxon>
        <taxon>Aspergillaceae</taxon>
        <taxon>Aspergillus</taxon>
        <taxon>Aspergillus subgen. Circumdati</taxon>
    </lineage>
</organism>
<reference evidence="2 3" key="1">
    <citation type="submission" date="2016-12" db="EMBL/GenBank/DDBJ databases">
        <title>The genomes of Aspergillus section Nigri reveals drivers in fungal speciation.</title>
        <authorList>
            <consortium name="DOE Joint Genome Institute"/>
            <person name="Vesth T.C."/>
            <person name="Nybo J."/>
            <person name="Theobald S."/>
            <person name="Brandl J."/>
            <person name="Frisvad J.C."/>
            <person name="Nielsen K.F."/>
            <person name="Lyhne E.K."/>
            <person name="Kogle M.E."/>
            <person name="Kuo A."/>
            <person name="Riley R."/>
            <person name="Clum A."/>
            <person name="Nolan M."/>
            <person name="Lipzen A."/>
            <person name="Salamov A."/>
            <person name="Henrissat B."/>
            <person name="Wiebenga A."/>
            <person name="De Vries R.P."/>
            <person name="Grigoriev I.V."/>
            <person name="Mortensen U.H."/>
            <person name="Andersen M.R."/>
            <person name="Baker S.E."/>
        </authorList>
    </citation>
    <scope>NUCLEOTIDE SEQUENCE [LARGE SCALE GENOMIC DNA]</scope>
    <source>
        <strain evidence="2 3">CBS 117.55</strain>
    </source>
</reference>
<dbReference type="VEuPathDB" id="FungiDB:BO70DRAFT_362896"/>
<gene>
    <name evidence="2" type="ORF">BO70DRAFT_362896</name>
</gene>
<accession>A0A317VZP1</accession>
<dbReference type="EMBL" id="MSFL01000016">
    <property type="protein sequence ID" value="PWY79119.1"/>
    <property type="molecule type" value="Genomic_DNA"/>
</dbReference>
<evidence type="ECO:0000313" key="3">
    <source>
        <dbReference type="Proteomes" id="UP000247233"/>
    </source>
</evidence>
<sequence>MALKHATKTVSEPPNPKKRGRPAKGAASAAAKTTTTRKRAADTPVEPNTSKKRARTSTTAGVSPNTTQPQVNTRKRAAEAALEKEEEEEEARPIKRARAGATAQAKKKEAGAVKGRTRPLAGMKTLPPDSASDTSEGEVRMTAPSHEGKLEWRQKKEQAIVPPRQETPPPTSTPTPSPTPLKSILKKEEPVPEEPPLYTDEFFADIAASIARSFPLVEFAAAHKCSINQVAQAIGATIIAPLTDTSFCWHEDPDITIATFGQHMMDTWAEHCKRTLALQRAAEKEESGDTPAVPPPADSDSDSSASSSSAPPSPPAAPLPSSGPGKPKKQVRFDLP</sequence>
<dbReference type="GeneID" id="37065672"/>
<dbReference type="OrthoDB" id="4492028at2759"/>
<evidence type="ECO:0000256" key="1">
    <source>
        <dbReference type="SAM" id="MobiDB-lite"/>
    </source>
</evidence>
<comment type="caution">
    <text evidence="2">The sequence shown here is derived from an EMBL/GenBank/DDBJ whole genome shotgun (WGS) entry which is preliminary data.</text>
</comment>
<dbReference type="Proteomes" id="UP000247233">
    <property type="component" value="Unassembled WGS sequence"/>
</dbReference>
<dbReference type="RefSeq" id="XP_025398339.1">
    <property type="nucleotide sequence ID" value="XM_025543435.1"/>
</dbReference>
<feature type="region of interest" description="Disordered" evidence="1">
    <location>
        <begin position="1"/>
        <end position="183"/>
    </location>
</feature>
<name>A0A317VZP1_9EURO</name>
<keyword evidence="3" id="KW-1185">Reference proteome</keyword>
<feature type="compositionally biased region" description="Polar residues" evidence="1">
    <location>
        <begin position="56"/>
        <end position="72"/>
    </location>
</feature>
<feature type="region of interest" description="Disordered" evidence="1">
    <location>
        <begin position="280"/>
        <end position="336"/>
    </location>
</feature>
<feature type="compositionally biased region" description="Low complexity" evidence="1">
    <location>
        <begin position="23"/>
        <end position="34"/>
    </location>
</feature>
<protein>
    <submittedName>
        <fullName evidence="2">Uncharacterized protein</fullName>
    </submittedName>
</protein>